<dbReference type="HOGENOM" id="CLU_2134076_0_0_1"/>
<organism evidence="3">
    <name type="scientific">Melampsora larici-populina (strain 98AG31 / pathotype 3-4-7)</name>
    <name type="common">Poplar leaf rust fungus</name>
    <dbReference type="NCBI Taxonomy" id="747676"/>
    <lineage>
        <taxon>Eukaryota</taxon>
        <taxon>Fungi</taxon>
        <taxon>Dikarya</taxon>
        <taxon>Basidiomycota</taxon>
        <taxon>Pucciniomycotina</taxon>
        <taxon>Pucciniomycetes</taxon>
        <taxon>Pucciniales</taxon>
        <taxon>Melampsoraceae</taxon>
        <taxon>Melampsora</taxon>
    </lineage>
</organism>
<keyword evidence="3" id="KW-1185">Reference proteome</keyword>
<keyword evidence="1" id="KW-0732">Signal</keyword>
<proteinExistence type="predicted"/>
<dbReference type="RefSeq" id="XP_007418079.1">
    <property type="nucleotide sequence ID" value="XM_007418017.1"/>
</dbReference>
<dbReference type="VEuPathDB" id="FungiDB:MELLADRAFT_113343"/>
<name>F4S9K1_MELLP</name>
<gene>
    <name evidence="2" type="ORF">MELLADRAFT_113343</name>
</gene>
<evidence type="ECO:0008006" key="4">
    <source>
        <dbReference type="Google" id="ProtNLM"/>
    </source>
</evidence>
<evidence type="ECO:0000256" key="1">
    <source>
        <dbReference type="SAM" id="SignalP"/>
    </source>
</evidence>
<feature type="signal peptide" evidence="1">
    <location>
        <begin position="1"/>
        <end position="26"/>
    </location>
</feature>
<dbReference type="Proteomes" id="UP000001072">
    <property type="component" value="Unassembled WGS sequence"/>
</dbReference>
<dbReference type="InParanoid" id="F4S9K1"/>
<dbReference type="GeneID" id="18924951"/>
<evidence type="ECO:0000313" key="2">
    <source>
        <dbReference type="EMBL" id="EGF98652.1"/>
    </source>
</evidence>
<dbReference type="AlphaFoldDB" id="F4S9K1"/>
<dbReference type="KEGG" id="mlr:MELLADRAFT_113343"/>
<accession>F4S9K1</accession>
<feature type="chain" id="PRO_5003315984" description="Secreted protein" evidence="1">
    <location>
        <begin position="27"/>
        <end position="113"/>
    </location>
</feature>
<reference evidence="3" key="1">
    <citation type="journal article" date="2011" name="Proc. Natl. Acad. Sci. U.S.A.">
        <title>Obligate biotrophy features unraveled by the genomic analysis of rust fungi.</title>
        <authorList>
            <person name="Duplessis S."/>
            <person name="Cuomo C.A."/>
            <person name="Lin Y.-C."/>
            <person name="Aerts A."/>
            <person name="Tisserant E."/>
            <person name="Veneault-Fourrey C."/>
            <person name="Joly D.L."/>
            <person name="Hacquard S."/>
            <person name="Amselem J."/>
            <person name="Cantarel B.L."/>
            <person name="Chiu R."/>
            <person name="Coutinho P.M."/>
            <person name="Feau N."/>
            <person name="Field M."/>
            <person name="Frey P."/>
            <person name="Gelhaye E."/>
            <person name="Goldberg J."/>
            <person name="Grabherr M.G."/>
            <person name="Kodira C.D."/>
            <person name="Kohler A."/>
            <person name="Kuees U."/>
            <person name="Lindquist E.A."/>
            <person name="Lucas S.M."/>
            <person name="Mago R."/>
            <person name="Mauceli E."/>
            <person name="Morin E."/>
            <person name="Murat C."/>
            <person name="Pangilinan J.L."/>
            <person name="Park R."/>
            <person name="Pearson M."/>
            <person name="Quesneville H."/>
            <person name="Rouhier N."/>
            <person name="Sakthikumar S."/>
            <person name="Salamov A.A."/>
            <person name="Schmutz J."/>
            <person name="Selles B."/>
            <person name="Shapiro H."/>
            <person name="Tanguay P."/>
            <person name="Tuskan G.A."/>
            <person name="Henrissat B."/>
            <person name="Van de Peer Y."/>
            <person name="Rouze P."/>
            <person name="Ellis J.G."/>
            <person name="Dodds P.N."/>
            <person name="Schein J.E."/>
            <person name="Zhong S."/>
            <person name="Hamelin R.C."/>
            <person name="Grigoriev I.V."/>
            <person name="Szabo L.J."/>
            <person name="Martin F."/>
        </authorList>
    </citation>
    <scope>NUCLEOTIDE SEQUENCE [LARGE SCALE GENOMIC DNA]</scope>
    <source>
        <strain evidence="3">98AG31 / pathotype 3-4-7</strain>
    </source>
</reference>
<sequence length="113" mass="12184">MKLLGLSTFFITTAVISRLAQGLVSGDPCPESTEGCAGELEWVKVSSYCQVPLYCRCGNPADQCWAPIEVKHLTCDVCGTKVYEYRGQCTARGHPTRACNAGCSAGPPRPRLE</sequence>
<evidence type="ECO:0000313" key="3">
    <source>
        <dbReference type="Proteomes" id="UP000001072"/>
    </source>
</evidence>
<protein>
    <recommendedName>
        <fullName evidence="4">Secreted protein</fullName>
    </recommendedName>
</protein>
<dbReference type="EMBL" id="GL883171">
    <property type="protein sequence ID" value="EGF98652.1"/>
    <property type="molecule type" value="Genomic_DNA"/>
</dbReference>